<accession>A0A7S3D136</accession>
<feature type="region of interest" description="Disordered" evidence="1">
    <location>
        <begin position="64"/>
        <end position="88"/>
    </location>
</feature>
<gene>
    <name evidence="2" type="ORF">PBIL07802_LOCUS5414</name>
</gene>
<sequence>MNEKIVTRFRPSGTPEQEGKRQQATQQQQITKKERAWTAQMRPYRLHDMSTNFPALRSRIPQCRTQSGSCQHPEDIVSGHKSIRKPKKKNRLLAKQDLPLAQRLLLPCRRLPPHCMHRLLR</sequence>
<evidence type="ECO:0000313" key="2">
    <source>
        <dbReference type="EMBL" id="CAE0243248.1"/>
    </source>
</evidence>
<evidence type="ECO:0000256" key="1">
    <source>
        <dbReference type="SAM" id="MobiDB-lite"/>
    </source>
</evidence>
<dbReference type="AlphaFoldDB" id="A0A7S3D136"/>
<organism evidence="2">
    <name type="scientific">Palpitomonas bilix</name>
    <dbReference type="NCBI Taxonomy" id="652834"/>
    <lineage>
        <taxon>Eukaryota</taxon>
        <taxon>Eukaryota incertae sedis</taxon>
    </lineage>
</organism>
<reference evidence="2" key="1">
    <citation type="submission" date="2021-01" db="EMBL/GenBank/DDBJ databases">
        <authorList>
            <person name="Corre E."/>
            <person name="Pelletier E."/>
            <person name="Niang G."/>
            <person name="Scheremetjew M."/>
            <person name="Finn R."/>
            <person name="Kale V."/>
            <person name="Holt S."/>
            <person name="Cochrane G."/>
            <person name="Meng A."/>
            <person name="Brown T."/>
            <person name="Cohen L."/>
        </authorList>
    </citation>
    <scope>NUCLEOTIDE SEQUENCE</scope>
    <source>
        <strain evidence="2">NIES-2562</strain>
    </source>
</reference>
<protein>
    <submittedName>
        <fullName evidence="2">Uncharacterized protein</fullName>
    </submittedName>
</protein>
<name>A0A7S3D136_9EUKA</name>
<proteinExistence type="predicted"/>
<feature type="region of interest" description="Disordered" evidence="1">
    <location>
        <begin position="1"/>
        <end position="31"/>
    </location>
</feature>
<dbReference type="EMBL" id="HBIB01008726">
    <property type="protein sequence ID" value="CAE0243248.1"/>
    <property type="molecule type" value="Transcribed_RNA"/>
</dbReference>